<evidence type="ECO:0000313" key="2">
    <source>
        <dbReference type="Proteomes" id="UP001152607"/>
    </source>
</evidence>
<proteinExistence type="predicted"/>
<name>A0A9W4UGD8_9PLEO</name>
<gene>
    <name evidence="1" type="ORF">PDIGIT_LOCUS8786</name>
</gene>
<reference evidence="1" key="1">
    <citation type="submission" date="2023-01" db="EMBL/GenBank/DDBJ databases">
        <authorList>
            <person name="Van Ghelder C."/>
            <person name="Rancurel C."/>
        </authorList>
    </citation>
    <scope>NUCLEOTIDE SEQUENCE</scope>
    <source>
        <strain evidence="1">CNCM I-4278</strain>
    </source>
</reference>
<keyword evidence="2" id="KW-1185">Reference proteome</keyword>
<dbReference type="AlphaFoldDB" id="A0A9W4UGD8"/>
<protein>
    <submittedName>
        <fullName evidence="1">Uncharacterized protein</fullName>
    </submittedName>
</protein>
<accession>A0A9W4UGD8</accession>
<dbReference type="EMBL" id="CAOQHR010000006">
    <property type="protein sequence ID" value="CAI6335701.1"/>
    <property type="molecule type" value="Genomic_DNA"/>
</dbReference>
<organism evidence="1 2">
    <name type="scientific">Periconia digitata</name>
    <dbReference type="NCBI Taxonomy" id="1303443"/>
    <lineage>
        <taxon>Eukaryota</taxon>
        <taxon>Fungi</taxon>
        <taxon>Dikarya</taxon>
        <taxon>Ascomycota</taxon>
        <taxon>Pezizomycotina</taxon>
        <taxon>Dothideomycetes</taxon>
        <taxon>Pleosporomycetidae</taxon>
        <taxon>Pleosporales</taxon>
        <taxon>Massarineae</taxon>
        <taxon>Periconiaceae</taxon>
        <taxon>Periconia</taxon>
    </lineage>
</organism>
<evidence type="ECO:0000313" key="1">
    <source>
        <dbReference type="EMBL" id="CAI6335701.1"/>
    </source>
</evidence>
<dbReference type="Proteomes" id="UP001152607">
    <property type="component" value="Unassembled WGS sequence"/>
</dbReference>
<comment type="caution">
    <text evidence="1">The sequence shown here is derived from an EMBL/GenBank/DDBJ whole genome shotgun (WGS) entry which is preliminary data.</text>
</comment>
<sequence>MVKTLCINVQLAKCKNNQQNERTMDKDYPKKKKKTCAACTHSKSALPQGAVQPPLSRLSLLLLPVGRCDGTLGTARLNNDKRQIVTPLFLVGLAD</sequence>